<dbReference type="PROSITE" id="PS51671">
    <property type="entry name" value="ACT"/>
    <property type="match status" value="1"/>
</dbReference>
<sequence>MRIGYQGIAGSYSEATLQDYIKTLTDTTTEAIPVPYGDFKAVVNDLLDDKLDLIVVPVENSTTGIIARVTDLLRYKPVMAIAEAYQPVRHTLWGVEGSRLEDIQMVYSHPEALSQCQVFFNSYPLIESKVYEDTAKAASYIQSLNRRDIAAIASPRAGELHHLVPLMENVQDESTNTTRFYVIEKIQEREYTGTCLSLYVETRHESGALSKLLQVFDIFNCNLQNLSARPIENQAFTYGFFIEVSIKEMSSPVNILIQTLDQVSEYLQIMGQYDQVSKSIYLDV</sequence>
<dbReference type="PROSITE" id="PS51171">
    <property type="entry name" value="PREPHENATE_DEHYDR_3"/>
    <property type="match status" value="1"/>
</dbReference>
<keyword evidence="5" id="KW-0057">Aromatic amino acid biosynthesis</keyword>
<accession>A0A5R9DVE4</accession>
<dbReference type="GO" id="GO:0009094">
    <property type="term" value="P:L-phenylalanine biosynthetic process"/>
    <property type="evidence" value="ECO:0007669"/>
    <property type="project" value="UniProtKB-UniPathway"/>
</dbReference>
<evidence type="ECO:0000256" key="5">
    <source>
        <dbReference type="ARBA" id="ARBA00023141"/>
    </source>
</evidence>
<keyword evidence="4" id="KW-0028">Amino-acid biosynthesis</keyword>
<dbReference type="UniPathway" id="UPA00121">
    <property type="reaction ID" value="UER00345"/>
</dbReference>
<dbReference type="InterPro" id="IPR001086">
    <property type="entry name" value="Preph_deHydtase"/>
</dbReference>
<dbReference type="EC" id="4.2.1.51" evidence="2"/>
<comment type="catalytic activity">
    <reaction evidence="8">
        <text>prephenate + H(+) = 3-phenylpyruvate + CO2 + H2O</text>
        <dbReference type="Rhea" id="RHEA:21648"/>
        <dbReference type="ChEBI" id="CHEBI:15377"/>
        <dbReference type="ChEBI" id="CHEBI:15378"/>
        <dbReference type="ChEBI" id="CHEBI:16526"/>
        <dbReference type="ChEBI" id="CHEBI:18005"/>
        <dbReference type="ChEBI" id="CHEBI:29934"/>
        <dbReference type="EC" id="4.2.1.51"/>
    </reaction>
</comment>
<evidence type="ECO:0000256" key="1">
    <source>
        <dbReference type="ARBA" id="ARBA00004741"/>
    </source>
</evidence>
<reference evidence="12 13" key="1">
    <citation type="submission" date="2019-05" db="EMBL/GenBank/DDBJ databases">
        <title>The metagenome of a microbial culture collection derived from dairy environment covers the genomic content of the human microbiome.</title>
        <authorList>
            <person name="Roder T."/>
            <person name="Wuthrich D."/>
            <person name="Sattari Z."/>
            <person name="Von Ah U."/>
            <person name="Bar C."/>
            <person name="Ronchi F."/>
            <person name="Macpherson A.J."/>
            <person name="Ganal-Vonarburg S.C."/>
            <person name="Bruggmann R."/>
            <person name="Vergeres G."/>
        </authorList>
    </citation>
    <scope>NUCLEOTIDE SEQUENCE [LARGE SCALE GENOMIC DNA]</scope>
    <source>
        <strain evidence="12 13">FAM 24227</strain>
    </source>
</reference>
<comment type="caution">
    <text evidence="12">The sequence shown here is derived from an EMBL/GenBank/DDBJ whole genome shotgun (WGS) entry which is preliminary data.</text>
</comment>
<dbReference type="GO" id="GO:0004664">
    <property type="term" value="F:prephenate dehydratase activity"/>
    <property type="evidence" value="ECO:0007669"/>
    <property type="project" value="UniProtKB-EC"/>
</dbReference>
<evidence type="ECO:0000256" key="4">
    <source>
        <dbReference type="ARBA" id="ARBA00022605"/>
    </source>
</evidence>
<dbReference type="PIRSF" id="PIRSF001500">
    <property type="entry name" value="Chor_mut_pdt_Ppr"/>
    <property type="match status" value="1"/>
</dbReference>
<dbReference type="Gene3D" id="3.40.190.10">
    <property type="entry name" value="Periplasmic binding protein-like II"/>
    <property type="match status" value="2"/>
</dbReference>
<dbReference type="OrthoDB" id="9802281at2"/>
<dbReference type="PANTHER" id="PTHR21022">
    <property type="entry name" value="PREPHENATE DEHYDRATASE P PROTEIN"/>
    <property type="match status" value="1"/>
</dbReference>
<feature type="site" description="Essential for prephenate dehydratase activity" evidence="9">
    <location>
        <position position="178"/>
    </location>
</feature>
<keyword evidence="7" id="KW-0456">Lyase</keyword>
<evidence type="ECO:0000256" key="3">
    <source>
        <dbReference type="ARBA" id="ARBA00021872"/>
    </source>
</evidence>
<dbReference type="SUPFAM" id="SSF55021">
    <property type="entry name" value="ACT-like"/>
    <property type="match status" value="1"/>
</dbReference>
<dbReference type="InterPro" id="IPR002912">
    <property type="entry name" value="ACT_dom"/>
</dbReference>
<evidence type="ECO:0000256" key="2">
    <source>
        <dbReference type="ARBA" id="ARBA00013147"/>
    </source>
</evidence>
<evidence type="ECO:0000313" key="13">
    <source>
        <dbReference type="Proteomes" id="UP000306420"/>
    </source>
</evidence>
<dbReference type="GO" id="GO:0005737">
    <property type="term" value="C:cytoplasm"/>
    <property type="evidence" value="ECO:0007669"/>
    <property type="project" value="TreeGrafter"/>
</dbReference>
<dbReference type="EMBL" id="VBSP01000026">
    <property type="protein sequence ID" value="TLQ40606.1"/>
    <property type="molecule type" value="Genomic_DNA"/>
</dbReference>
<name>A0A5R9DVE4_9LACT</name>
<evidence type="ECO:0000256" key="9">
    <source>
        <dbReference type="PIRSR" id="PIRSR001500-2"/>
    </source>
</evidence>
<feature type="domain" description="Prephenate dehydratase" evidence="10">
    <location>
        <begin position="2"/>
        <end position="185"/>
    </location>
</feature>
<keyword evidence="6" id="KW-0584">Phenylalanine biosynthesis</keyword>
<organism evidence="12 13">
    <name type="scientific">Ruoffia tabacinasalis</name>
    <dbReference type="NCBI Taxonomy" id="87458"/>
    <lineage>
        <taxon>Bacteria</taxon>
        <taxon>Bacillati</taxon>
        <taxon>Bacillota</taxon>
        <taxon>Bacilli</taxon>
        <taxon>Lactobacillales</taxon>
        <taxon>Aerococcaceae</taxon>
        <taxon>Ruoffia</taxon>
    </lineage>
</organism>
<dbReference type="Pfam" id="PF00800">
    <property type="entry name" value="PDT"/>
    <property type="match status" value="1"/>
</dbReference>
<evidence type="ECO:0000256" key="6">
    <source>
        <dbReference type="ARBA" id="ARBA00023222"/>
    </source>
</evidence>
<dbReference type="AlphaFoldDB" id="A0A5R9DVE4"/>
<gene>
    <name evidence="12" type="ORF">FEZ33_07705</name>
</gene>
<comment type="pathway">
    <text evidence="1">Amino-acid biosynthesis; L-phenylalanine biosynthesis; phenylpyruvate from prephenate: step 1/1.</text>
</comment>
<dbReference type="SUPFAM" id="SSF53850">
    <property type="entry name" value="Periplasmic binding protein-like II"/>
    <property type="match status" value="1"/>
</dbReference>
<evidence type="ECO:0000259" key="11">
    <source>
        <dbReference type="PROSITE" id="PS51671"/>
    </source>
</evidence>
<dbReference type="RefSeq" id="WP_138404826.1">
    <property type="nucleotide sequence ID" value="NZ_VBSP01000026.1"/>
</dbReference>
<evidence type="ECO:0000259" key="10">
    <source>
        <dbReference type="PROSITE" id="PS51171"/>
    </source>
</evidence>
<dbReference type="CDD" id="cd04880">
    <property type="entry name" value="ACT_AAAH-PDT-like"/>
    <property type="match status" value="1"/>
</dbReference>
<dbReference type="CDD" id="cd13631">
    <property type="entry name" value="PBP2_Ct-PDT_like"/>
    <property type="match status" value="1"/>
</dbReference>
<evidence type="ECO:0000313" key="12">
    <source>
        <dbReference type="EMBL" id="TLQ40606.1"/>
    </source>
</evidence>
<protein>
    <recommendedName>
        <fullName evidence="3">Prephenate dehydratase</fullName>
        <ecNumber evidence="2">4.2.1.51</ecNumber>
    </recommendedName>
</protein>
<dbReference type="PANTHER" id="PTHR21022:SF19">
    <property type="entry name" value="PREPHENATE DEHYDRATASE-RELATED"/>
    <property type="match status" value="1"/>
</dbReference>
<dbReference type="InterPro" id="IPR008242">
    <property type="entry name" value="Chor_mutase/pphenate_deHydtase"/>
</dbReference>
<dbReference type="Gene3D" id="3.30.70.260">
    <property type="match status" value="1"/>
</dbReference>
<dbReference type="InterPro" id="IPR045865">
    <property type="entry name" value="ACT-like_dom_sf"/>
</dbReference>
<feature type="domain" description="ACT" evidence="11">
    <location>
        <begin position="197"/>
        <end position="272"/>
    </location>
</feature>
<proteinExistence type="predicted"/>
<evidence type="ECO:0000256" key="7">
    <source>
        <dbReference type="ARBA" id="ARBA00023239"/>
    </source>
</evidence>
<evidence type="ECO:0000256" key="8">
    <source>
        <dbReference type="ARBA" id="ARBA00047848"/>
    </source>
</evidence>
<dbReference type="Proteomes" id="UP000306420">
    <property type="component" value="Unassembled WGS sequence"/>
</dbReference>